<proteinExistence type="predicted"/>
<dbReference type="InterPro" id="IPR009899">
    <property type="entry name" value="ArdA"/>
</dbReference>
<protein>
    <submittedName>
        <fullName evidence="1">Antirestriction protein (ArdA)</fullName>
    </submittedName>
</protein>
<evidence type="ECO:0000313" key="2">
    <source>
        <dbReference type="Proteomes" id="UP000425178"/>
    </source>
</evidence>
<evidence type="ECO:0000313" key="1">
    <source>
        <dbReference type="EMBL" id="QGU05099.1"/>
    </source>
</evidence>
<dbReference type="Gene3D" id="3.10.20.480">
    <property type="entry name" value="Antirestriction protein ArdA, domain 1"/>
    <property type="match status" value="1"/>
</dbReference>
<dbReference type="Pfam" id="PF07275">
    <property type="entry name" value="ArdA"/>
    <property type="match status" value="1"/>
</dbReference>
<reference evidence="1 2" key="1">
    <citation type="journal article" date="2021" name="Int. J. Syst. Evol. Microbiol.">
        <title>Classification of three corynebacterial strains isolated from a small paddock in North Rhine-Westphalia: proposal of &lt;i&gt;Corynebacterium kalinowskii&lt;/i&gt; sp. nov., &lt;i&gt;Corynebacterium comes&lt;/i&gt; sp. nov. and &lt;i&gt;Corynebacterium occultum&lt;/i&gt; sp. nov.</title>
        <authorList>
            <person name="Schaffert L."/>
            <person name="Ruwe M."/>
            <person name="Milse J."/>
            <person name="Hanuschka K."/>
            <person name="Ortseifen V."/>
            <person name="Droste J."/>
            <person name="Brandt D."/>
            <person name="Schl L."/>
            <person name="Kutter Y."/>
            <person name="Vinke S."/>
            <person name="Vieh P."/>
            <person name="Jacob L."/>
            <person name="L N.C."/>
            <person name="Schulte-Berndt E."/>
            <person name="Hain C."/>
            <person name="Linder M."/>
            <person name="Schmidt P."/>
            <person name="Wollenschl L."/>
            <person name="Luttermann T."/>
            <person name="Thieme E."/>
            <person name="Hassa J."/>
            <person name="Haak M."/>
            <person name="Wittchen M."/>
            <person name="Mentz A."/>
            <person name="Persicke M."/>
            <person name="Busche T."/>
            <person name="R C."/>
        </authorList>
    </citation>
    <scope>NUCLEOTIDE SEQUENCE [LARGE SCALE GENOMIC DNA]</scope>
    <source>
        <strain evidence="1 2">2019</strain>
    </source>
</reference>
<dbReference type="KEGG" id="ccoe:CETAM_09230"/>
<keyword evidence="2" id="KW-1185">Reference proteome</keyword>
<dbReference type="EMBL" id="CP046453">
    <property type="protein sequence ID" value="QGU05099.1"/>
    <property type="molecule type" value="Genomic_DNA"/>
</dbReference>
<dbReference type="Proteomes" id="UP000425178">
    <property type="component" value="Chromosome"/>
</dbReference>
<accession>A0A6B8VPW9</accession>
<sequence>MTTTTHTTLNAPRIWLGCLQDYNAGRLVGAWYDAVDLYNDEDLGTTEDVHEQGGFPAGDYCEEIWGLDHENMPVRGEMGLDEARKWGERYEELNDDDNWLVFCAWVRDGNAPSVSEFSDRYQGQWDSFRDYVEDAEEACGTFDGWPELAVRFFDWDSYADEMEQSYNIIDAPQGVWVFSH</sequence>
<dbReference type="AlphaFoldDB" id="A0A6B8VPW9"/>
<dbReference type="RefSeq" id="WP_156228583.1">
    <property type="nucleotide sequence ID" value="NZ_CP046453.1"/>
</dbReference>
<name>A0A6B8VPW9_9CORY</name>
<organism evidence="1 2">
    <name type="scientific">Corynebacterium comes</name>
    <dbReference type="NCBI Taxonomy" id="2675218"/>
    <lineage>
        <taxon>Bacteria</taxon>
        <taxon>Bacillati</taxon>
        <taxon>Actinomycetota</taxon>
        <taxon>Actinomycetes</taxon>
        <taxon>Mycobacteriales</taxon>
        <taxon>Corynebacteriaceae</taxon>
        <taxon>Corynebacterium</taxon>
    </lineage>
</organism>
<gene>
    <name evidence="1" type="ORF">CETAM_09230</name>
</gene>
<dbReference type="InterPro" id="IPR041895">
    <property type="entry name" value="ArdA_dom1"/>
</dbReference>